<sequence length="207" mass="21842">MAPAALLIGLGTGCSLLETEPEPAKEAGSDKVAGGAKPAEIEETVAKGGTVGGKASPCALPVTFDIAKDWKAEAVSMPPEIGLNTAANVSLVCEIDAKPAGSIGFLRVWTGDQETEDPRRALQLFITDSAKSREAEEYSETRAGEYEAVEVSYLNTHDLLDEPKKERAFAFAMPQGVVIMQLDGMDSAEHDAMLPAYGLAKESVRAS</sequence>
<name>A0A918PJX0_9ACTN</name>
<evidence type="ECO:0000313" key="1">
    <source>
        <dbReference type="EMBL" id="GGZ12903.1"/>
    </source>
</evidence>
<gene>
    <name evidence="1" type="ORF">GCM10010387_01030</name>
</gene>
<dbReference type="InterPro" id="IPR044058">
    <property type="entry name" value="Lipoprotein_23"/>
</dbReference>
<evidence type="ECO:0008006" key="3">
    <source>
        <dbReference type="Google" id="ProtNLM"/>
    </source>
</evidence>
<reference evidence="1" key="1">
    <citation type="journal article" date="2014" name="Int. J. Syst. Evol. Microbiol.">
        <title>Complete genome sequence of Corynebacterium casei LMG S-19264T (=DSM 44701T), isolated from a smear-ripened cheese.</title>
        <authorList>
            <consortium name="US DOE Joint Genome Institute (JGI-PGF)"/>
            <person name="Walter F."/>
            <person name="Albersmeier A."/>
            <person name="Kalinowski J."/>
            <person name="Ruckert C."/>
        </authorList>
    </citation>
    <scope>NUCLEOTIDE SEQUENCE</scope>
    <source>
        <strain evidence="1">JCM 4988</strain>
    </source>
</reference>
<dbReference type="EMBL" id="BMWG01000001">
    <property type="protein sequence ID" value="GGZ12903.1"/>
    <property type="molecule type" value="Genomic_DNA"/>
</dbReference>
<dbReference type="Proteomes" id="UP000630936">
    <property type="component" value="Unassembled WGS sequence"/>
</dbReference>
<proteinExistence type="predicted"/>
<dbReference type="Pfam" id="PF18966">
    <property type="entry name" value="Lipoprotein_23"/>
    <property type="match status" value="1"/>
</dbReference>
<dbReference type="AlphaFoldDB" id="A0A918PJX0"/>
<organism evidence="1 2">
    <name type="scientific">Streptomyces inusitatus</name>
    <dbReference type="NCBI Taxonomy" id="68221"/>
    <lineage>
        <taxon>Bacteria</taxon>
        <taxon>Bacillati</taxon>
        <taxon>Actinomycetota</taxon>
        <taxon>Actinomycetes</taxon>
        <taxon>Kitasatosporales</taxon>
        <taxon>Streptomycetaceae</taxon>
        <taxon>Streptomyces</taxon>
    </lineage>
</organism>
<evidence type="ECO:0000313" key="2">
    <source>
        <dbReference type="Proteomes" id="UP000630936"/>
    </source>
</evidence>
<protein>
    <recommendedName>
        <fullName evidence="3">Lipoprotein</fullName>
    </recommendedName>
</protein>
<reference evidence="1" key="2">
    <citation type="submission" date="2020-09" db="EMBL/GenBank/DDBJ databases">
        <authorList>
            <person name="Sun Q."/>
            <person name="Ohkuma M."/>
        </authorList>
    </citation>
    <scope>NUCLEOTIDE SEQUENCE</scope>
    <source>
        <strain evidence="1">JCM 4988</strain>
    </source>
</reference>
<accession>A0A918PJX0</accession>
<comment type="caution">
    <text evidence="1">The sequence shown here is derived from an EMBL/GenBank/DDBJ whole genome shotgun (WGS) entry which is preliminary data.</text>
</comment>
<keyword evidence="2" id="KW-1185">Reference proteome</keyword>